<reference evidence="1 2" key="1">
    <citation type="journal article" date="2008" name="J. Bacteriol.">
        <title>The genome of Heliobacterium modesticaldum, a phototrophic representative of the Firmicutes containing the simplest photosynthetic apparatus.</title>
        <authorList>
            <person name="Sattley W.M."/>
            <person name="Madigan M.T."/>
            <person name="Swingley W.D."/>
            <person name="Cheung P.C."/>
            <person name="Clocksin K.M."/>
            <person name="Conrad A.L."/>
            <person name="Dejesa L.C."/>
            <person name="Honchak B.M."/>
            <person name="Jung D.O."/>
            <person name="Karbach L.E."/>
            <person name="Kurdoglu A."/>
            <person name="Lahiri S."/>
            <person name="Mastrian S.D."/>
            <person name="Page L.E."/>
            <person name="Taylor H.L."/>
            <person name="Wang Z.T."/>
            <person name="Raymond J."/>
            <person name="Chen M."/>
            <person name="Blankenship R.E."/>
            <person name="Touchman J.W."/>
        </authorList>
    </citation>
    <scope>NUCLEOTIDE SEQUENCE [LARGE SCALE GENOMIC DNA]</scope>
    <source>
        <strain evidence="2">ATCC 51547 / Ice1</strain>
    </source>
</reference>
<dbReference type="STRING" id="498761.HM1_3005"/>
<dbReference type="Proteomes" id="UP000008550">
    <property type="component" value="Chromosome"/>
</dbReference>
<keyword evidence="2" id="KW-1185">Reference proteome</keyword>
<sequence length="242" mass="28266">MLAIPDAYRIEKTFALKTFLTSDVTPAEKKRLKENVQEVRLSYQIAGEAIPSLIDDEYDCQAILFFTVRLSDLKHAPFTGTLFQRLVKPLCVIRFYDHSQHQLFCFAHKRLNRQDRTQIVLEDMLCSAATSMRFADEVSRLMEEHIFFDKIGNRGNKLDYYLEMMGKAFIISNLSLWSGMKGLLHSKAWYNREKTLHLYRCLKETQQKKNELKSARTVAEQAQINGELKRLYARLNDIIETT</sequence>
<dbReference type="Pfam" id="PF14335">
    <property type="entry name" value="DUF4391"/>
    <property type="match status" value="1"/>
</dbReference>
<name>B0TDI9_HELMI</name>
<gene>
    <name evidence="1" type="ORF">HM1_3005</name>
</gene>
<dbReference type="eggNOG" id="ENOG502ZB8T">
    <property type="taxonomic scope" value="Bacteria"/>
</dbReference>
<evidence type="ECO:0000313" key="2">
    <source>
        <dbReference type="Proteomes" id="UP000008550"/>
    </source>
</evidence>
<dbReference type="InterPro" id="IPR025503">
    <property type="entry name" value="DUF4391"/>
</dbReference>
<organism evidence="1 2">
    <name type="scientific">Heliobacterium modesticaldum (strain ATCC 51547 / Ice1)</name>
    <dbReference type="NCBI Taxonomy" id="498761"/>
    <lineage>
        <taxon>Bacteria</taxon>
        <taxon>Bacillati</taxon>
        <taxon>Bacillota</taxon>
        <taxon>Clostridia</taxon>
        <taxon>Eubacteriales</taxon>
        <taxon>Heliobacteriaceae</taxon>
        <taxon>Heliomicrobium</taxon>
    </lineage>
</organism>
<protein>
    <recommendedName>
        <fullName evidence="3">DUF4391 domain-containing protein</fullName>
    </recommendedName>
</protein>
<evidence type="ECO:0008006" key="3">
    <source>
        <dbReference type="Google" id="ProtNLM"/>
    </source>
</evidence>
<dbReference type="OrthoDB" id="1893763at2"/>
<dbReference type="EMBL" id="CP000930">
    <property type="protein sequence ID" value="ABZ85514.1"/>
    <property type="molecule type" value="Genomic_DNA"/>
</dbReference>
<accession>B0TDI9</accession>
<dbReference type="HOGENOM" id="CLU_1145960_0_0_9"/>
<dbReference type="KEGG" id="hmo:HM1_3005"/>
<proteinExistence type="predicted"/>
<dbReference type="AlphaFoldDB" id="B0TDI9"/>
<evidence type="ECO:0000313" key="1">
    <source>
        <dbReference type="EMBL" id="ABZ85514.1"/>
    </source>
</evidence>
<dbReference type="RefSeq" id="WP_012283989.1">
    <property type="nucleotide sequence ID" value="NC_010337.2"/>
</dbReference>